<feature type="region of interest" description="Disordered" evidence="4">
    <location>
        <begin position="1"/>
        <end position="29"/>
    </location>
</feature>
<protein>
    <submittedName>
        <fullName evidence="7">Cyclic nucleotide-binding domain-containing protein</fullName>
    </submittedName>
</protein>
<dbReference type="PANTHER" id="PTHR24567:SF26">
    <property type="entry name" value="REGULATORY PROTEIN YEIL"/>
    <property type="match status" value="1"/>
</dbReference>
<dbReference type="SUPFAM" id="SSF46785">
    <property type="entry name" value="Winged helix' DNA-binding domain"/>
    <property type="match status" value="1"/>
</dbReference>
<dbReference type="PRINTS" id="PR00034">
    <property type="entry name" value="HTHCRP"/>
</dbReference>
<dbReference type="InterPro" id="IPR018490">
    <property type="entry name" value="cNMP-bd_dom_sf"/>
</dbReference>
<keyword evidence="2" id="KW-0238">DNA-binding</keyword>
<evidence type="ECO:0000256" key="4">
    <source>
        <dbReference type="SAM" id="MobiDB-lite"/>
    </source>
</evidence>
<dbReference type="Gene3D" id="1.10.10.10">
    <property type="entry name" value="Winged helix-like DNA-binding domain superfamily/Winged helix DNA-binding domain"/>
    <property type="match status" value="1"/>
</dbReference>
<dbReference type="PANTHER" id="PTHR24567">
    <property type="entry name" value="CRP FAMILY TRANSCRIPTIONAL REGULATORY PROTEIN"/>
    <property type="match status" value="1"/>
</dbReference>
<evidence type="ECO:0000256" key="3">
    <source>
        <dbReference type="ARBA" id="ARBA00023163"/>
    </source>
</evidence>
<dbReference type="InterPro" id="IPR000595">
    <property type="entry name" value="cNMP-bd_dom"/>
</dbReference>
<dbReference type="InterPro" id="IPR012318">
    <property type="entry name" value="HTH_CRP"/>
</dbReference>
<dbReference type="GO" id="GO:0003700">
    <property type="term" value="F:DNA-binding transcription factor activity"/>
    <property type="evidence" value="ECO:0007669"/>
    <property type="project" value="TreeGrafter"/>
</dbReference>
<name>A0A6L8MX80_STRSU</name>
<dbReference type="Pfam" id="PF13545">
    <property type="entry name" value="HTH_Crp_2"/>
    <property type="match status" value="1"/>
</dbReference>
<dbReference type="CDD" id="cd00092">
    <property type="entry name" value="HTH_CRP"/>
    <property type="match status" value="1"/>
</dbReference>
<feature type="compositionally biased region" description="Basic and acidic residues" evidence="4">
    <location>
        <begin position="1"/>
        <end position="12"/>
    </location>
</feature>
<accession>A0A6L8MX80</accession>
<dbReference type="Pfam" id="PF00027">
    <property type="entry name" value="cNMP_binding"/>
    <property type="match status" value="1"/>
</dbReference>
<keyword evidence="1" id="KW-0805">Transcription regulation</keyword>
<dbReference type="SMART" id="SM00419">
    <property type="entry name" value="HTH_CRP"/>
    <property type="match status" value="1"/>
</dbReference>
<reference evidence="7 8" key="1">
    <citation type="submission" date="2019-11" db="EMBL/GenBank/DDBJ databases">
        <title>Divergent Streptococcus suis from cattle.</title>
        <authorList>
            <person name="Williamson C."/>
        </authorList>
    </citation>
    <scope>NUCLEOTIDE SEQUENCE [LARGE SCALE GENOMIC DNA]</scope>
    <source>
        <strain evidence="7 8">10-36905</strain>
    </source>
</reference>
<dbReference type="InterPro" id="IPR014710">
    <property type="entry name" value="RmlC-like_jellyroll"/>
</dbReference>
<dbReference type="AlphaFoldDB" id="A0A6L8MX80"/>
<keyword evidence="3" id="KW-0804">Transcription</keyword>
<dbReference type="PROSITE" id="PS51063">
    <property type="entry name" value="HTH_CRP_2"/>
    <property type="match status" value="1"/>
</dbReference>
<evidence type="ECO:0000259" key="5">
    <source>
        <dbReference type="PROSITE" id="PS50042"/>
    </source>
</evidence>
<dbReference type="PROSITE" id="PS50042">
    <property type="entry name" value="CNMP_BINDING_3"/>
    <property type="match status" value="1"/>
</dbReference>
<dbReference type="GO" id="GO:0003677">
    <property type="term" value="F:DNA binding"/>
    <property type="evidence" value="ECO:0007669"/>
    <property type="project" value="UniProtKB-KW"/>
</dbReference>
<comment type="caution">
    <text evidence="7">The sequence shown here is derived from an EMBL/GenBank/DDBJ whole genome shotgun (WGS) entry which is preliminary data.</text>
</comment>
<evidence type="ECO:0000256" key="1">
    <source>
        <dbReference type="ARBA" id="ARBA00023015"/>
    </source>
</evidence>
<feature type="domain" description="Cyclic nucleotide-binding" evidence="5">
    <location>
        <begin position="40"/>
        <end position="160"/>
    </location>
</feature>
<proteinExistence type="predicted"/>
<dbReference type="CDD" id="cd00038">
    <property type="entry name" value="CAP_ED"/>
    <property type="match status" value="1"/>
</dbReference>
<evidence type="ECO:0000313" key="8">
    <source>
        <dbReference type="Proteomes" id="UP000483765"/>
    </source>
</evidence>
<evidence type="ECO:0000313" key="7">
    <source>
        <dbReference type="EMBL" id="MYN69764.1"/>
    </source>
</evidence>
<organism evidence="7 8">
    <name type="scientific">Streptococcus suis</name>
    <dbReference type="NCBI Taxonomy" id="1307"/>
    <lineage>
        <taxon>Bacteria</taxon>
        <taxon>Bacillati</taxon>
        <taxon>Bacillota</taxon>
        <taxon>Bacilli</taxon>
        <taxon>Lactobacillales</taxon>
        <taxon>Streptococcaceae</taxon>
        <taxon>Streptococcus</taxon>
    </lineage>
</organism>
<dbReference type="SMART" id="SM00100">
    <property type="entry name" value="cNMP"/>
    <property type="match status" value="1"/>
</dbReference>
<dbReference type="Proteomes" id="UP000483765">
    <property type="component" value="Unassembled WGS sequence"/>
</dbReference>
<gene>
    <name evidence="7" type="ORF">GLP18_05915</name>
</gene>
<evidence type="ECO:0000256" key="2">
    <source>
        <dbReference type="ARBA" id="ARBA00023125"/>
    </source>
</evidence>
<dbReference type="Gene3D" id="2.60.120.10">
    <property type="entry name" value="Jelly Rolls"/>
    <property type="match status" value="1"/>
</dbReference>
<sequence>MSKKDSKQDIRKISHNTSSHIHQHRHDPNSKNSCICVVPIFNHLEAAQMEEIMKVMKSVSYKKGEVLYREGDTSNVLYVVSKGKIRIYRLSDSGKEQLLRILNPGDFTGELALFRESIHEAYAEAMIDTDVCMISKNDLQEFLLKYPTISLKILAEFSNRLEISEKQTTRFVTEKVEARLALFLGECTDGGVSPIEIELPMSKKDLASYLGTTPETISRTLADFEDAGYIKQKRNKKIEILDLDGLLLI</sequence>
<dbReference type="RefSeq" id="WP_024397473.1">
    <property type="nucleotide sequence ID" value="NZ_WNXH01000008.1"/>
</dbReference>
<dbReference type="GO" id="GO:0005829">
    <property type="term" value="C:cytosol"/>
    <property type="evidence" value="ECO:0007669"/>
    <property type="project" value="TreeGrafter"/>
</dbReference>
<dbReference type="InterPro" id="IPR050397">
    <property type="entry name" value="Env_Response_Regulators"/>
</dbReference>
<feature type="domain" description="HTH crp-type" evidence="6">
    <location>
        <begin position="174"/>
        <end position="244"/>
    </location>
</feature>
<evidence type="ECO:0000259" key="6">
    <source>
        <dbReference type="PROSITE" id="PS51063"/>
    </source>
</evidence>
<dbReference type="InterPro" id="IPR036388">
    <property type="entry name" value="WH-like_DNA-bd_sf"/>
</dbReference>
<dbReference type="InterPro" id="IPR036390">
    <property type="entry name" value="WH_DNA-bd_sf"/>
</dbReference>
<dbReference type="SUPFAM" id="SSF51206">
    <property type="entry name" value="cAMP-binding domain-like"/>
    <property type="match status" value="1"/>
</dbReference>
<dbReference type="EMBL" id="WNXH01000008">
    <property type="protein sequence ID" value="MYN69764.1"/>
    <property type="molecule type" value="Genomic_DNA"/>
</dbReference>